<dbReference type="PANTHER" id="PTHR33361:SF16">
    <property type="entry name" value="DUF885 DOMAIN-CONTAINING PROTEIN"/>
    <property type="match status" value="1"/>
</dbReference>
<dbReference type="PANTHER" id="PTHR33361">
    <property type="entry name" value="GLR0591 PROTEIN"/>
    <property type="match status" value="1"/>
</dbReference>
<evidence type="ECO:0000313" key="2">
    <source>
        <dbReference type="EMBL" id="MBA5606015.1"/>
    </source>
</evidence>
<accession>A0A7W2EHH3</accession>
<organism evidence="2 3">
    <name type="scientific">Rugamonas fusca</name>
    <dbReference type="NCBI Taxonomy" id="2758568"/>
    <lineage>
        <taxon>Bacteria</taxon>
        <taxon>Pseudomonadati</taxon>
        <taxon>Pseudomonadota</taxon>
        <taxon>Betaproteobacteria</taxon>
        <taxon>Burkholderiales</taxon>
        <taxon>Oxalobacteraceae</taxon>
        <taxon>Telluria group</taxon>
        <taxon>Rugamonas</taxon>
    </lineage>
</organism>
<protein>
    <submittedName>
        <fullName evidence="2">DUF885 domain-containing protein</fullName>
    </submittedName>
</protein>
<sequence>MPLSPTRARLATTALLASLIGCALCSAPALAAAPATAMAQSPAQQKLNQLADAFYQARARFDPLLYATANGDSRYDDQIGMNIVPKARARQFALYRRMQQQLRAIPRTALADQDQLNYDLLAYELQCALDLAPFPEHLLPLDQMDNVPSTLANYAGGTGSQPLSTPRQYDAYLSRLTQLPGWIDQAIANMREGMRTGVVQPKAITLAMLPQFQQLRSATPETNIFYTPIKNLPADFSAADKQRLTTAYRQLIATKLEPALERLSTFLEKEYLPASRTSTGWSALPNGAAWYQARIKDATNLPLTPDAIHALGLKEVARIQQQLVELGPKLGYDGPAKDLPQWVSAQAKYKPYTSDAQVLDAYRKINDTVLEKLPAYFSLLPKAKLDLQLEPELTRATASDHYTPVAADGSHPGVFWPVVNDAHKYSTFGMVSLFLHEGLPGHHLHAALLKELPLPDFRKFNTENPNSAAFTEGWALYSETLGRQFGLYAQPEFYYGHLNAEMLRAVRLVVDTGMHAKGWTREQAIQYTMDTLGFSEARARNQIERYMATPAQALSYKIGALKILELRERAQQALGDKFSYPAFHAVVIGDGTLPLPILEARVDRWIAATK</sequence>
<dbReference type="EMBL" id="JACEZS010000008">
    <property type="protein sequence ID" value="MBA5606015.1"/>
    <property type="molecule type" value="Genomic_DNA"/>
</dbReference>
<dbReference type="InterPro" id="IPR010281">
    <property type="entry name" value="DUF885"/>
</dbReference>
<dbReference type="RefSeq" id="WP_182217603.1">
    <property type="nucleotide sequence ID" value="NZ_JACEZS010000008.1"/>
</dbReference>
<evidence type="ECO:0000256" key="1">
    <source>
        <dbReference type="SAM" id="SignalP"/>
    </source>
</evidence>
<dbReference type="Pfam" id="PF05960">
    <property type="entry name" value="DUF885"/>
    <property type="match status" value="1"/>
</dbReference>
<keyword evidence="3" id="KW-1185">Reference proteome</keyword>
<evidence type="ECO:0000313" key="3">
    <source>
        <dbReference type="Proteomes" id="UP000566711"/>
    </source>
</evidence>
<comment type="caution">
    <text evidence="2">The sequence shown here is derived from an EMBL/GenBank/DDBJ whole genome shotgun (WGS) entry which is preliminary data.</text>
</comment>
<name>A0A7W2EHH3_9BURK</name>
<gene>
    <name evidence="2" type="ORF">H3H36_11650</name>
</gene>
<keyword evidence="1" id="KW-0732">Signal</keyword>
<proteinExistence type="predicted"/>
<feature type="signal peptide" evidence="1">
    <location>
        <begin position="1"/>
        <end position="31"/>
    </location>
</feature>
<dbReference type="Proteomes" id="UP000566711">
    <property type="component" value="Unassembled WGS sequence"/>
</dbReference>
<dbReference type="PROSITE" id="PS51257">
    <property type="entry name" value="PROKAR_LIPOPROTEIN"/>
    <property type="match status" value="1"/>
</dbReference>
<dbReference type="AlphaFoldDB" id="A0A7W2EHH3"/>
<reference evidence="2 3" key="1">
    <citation type="submission" date="2020-07" db="EMBL/GenBank/DDBJ databases">
        <title>Novel species isolated from subtropical streams in China.</title>
        <authorList>
            <person name="Lu H."/>
        </authorList>
    </citation>
    <scope>NUCLEOTIDE SEQUENCE [LARGE SCALE GENOMIC DNA]</scope>
    <source>
        <strain evidence="2 3">FT3S</strain>
    </source>
</reference>
<feature type="chain" id="PRO_5030574170" evidence="1">
    <location>
        <begin position="32"/>
        <end position="610"/>
    </location>
</feature>